<evidence type="ECO:0000256" key="4">
    <source>
        <dbReference type="ARBA" id="ARBA00022803"/>
    </source>
</evidence>
<dbReference type="InterPro" id="IPR033891">
    <property type="entry name" value="TTC38"/>
</dbReference>
<dbReference type="InterPro" id="IPR011990">
    <property type="entry name" value="TPR-like_helical_dom_sf"/>
</dbReference>
<evidence type="ECO:0000256" key="2">
    <source>
        <dbReference type="ARBA" id="ARBA00019992"/>
    </source>
</evidence>
<dbReference type="Gene3D" id="1.25.40.10">
    <property type="entry name" value="Tetratricopeptide repeat domain"/>
    <property type="match status" value="1"/>
</dbReference>
<evidence type="ECO:0000313" key="5">
    <source>
        <dbReference type="EMBL" id="PIO67384.1"/>
    </source>
</evidence>
<keyword evidence="3" id="KW-0677">Repeat</keyword>
<dbReference type="EMBL" id="KZ347627">
    <property type="protein sequence ID" value="PIO67384.1"/>
    <property type="molecule type" value="Genomic_DNA"/>
</dbReference>
<dbReference type="PANTHER" id="PTHR16263">
    <property type="entry name" value="TETRATRICOPEPTIDE REPEAT PROTEIN 38"/>
    <property type="match status" value="1"/>
</dbReference>
<evidence type="ECO:0000313" key="6">
    <source>
        <dbReference type="Proteomes" id="UP000230423"/>
    </source>
</evidence>
<evidence type="ECO:0000256" key="3">
    <source>
        <dbReference type="ARBA" id="ARBA00022737"/>
    </source>
</evidence>
<organism evidence="5 6">
    <name type="scientific">Teladorsagia circumcincta</name>
    <name type="common">Brown stomach worm</name>
    <name type="synonym">Ostertagia circumcincta</name>
    <dbReference type="NCBI Taxonomy" id="45464"/>
    <lineage>
        <taxon>Eukaryota</taxon>
        <taxon>Metazoa</taxon>
        <taxon>Ecdysozoa</taxon>
        <taxon>Nematoda</taxon>
        <taxon>Chromadorea</taxon>
        <taxon>Rhabditida</taxon>
        <taxon>Rhabditina</taxon>
        <taxon>Rhabditomorpha</taxon>
        <taxon>Strongyloidea</taxon>
        <taxon>Trichostrongylidae</taxon>
        <taxon>Teladorsagia</taxon>
    </lineage>
</organism>
<comment type="similarity">
    <text evidence="1">Belongs to the TTC38 family.</text>
</comment>
<keyword evidence="6" id="KW-1185">Reference proteome</keyword>
<dbReference type="SUPFAM" id="SSF48452">
    <property type="entry name" value="TPR-like"/>
    <property type="match status" value="1"/>
</dbReference>
<reference evidence="5 6" key="1">
    <citation type="submission" date="2015-09" db="EMBL/GenBank/DDBJ databases">
        <title>Draft genome of the parasitic nematode Teladorsagia circumcincta isolate WARC Sus (inbred).</title>
        <authorList>
            <person name="Mitreva M."/>
        </authorList>
    </citation>
    <scope>NUCLEOTIDE SEQUENCE [LARGE SCALE GENOMIC DNA]</scope>
    <source>
        <strain evidence="5 6">S</strain>
    </source>
</reference>
<dbReference type="Proteomes" id="UP000230423">
    <property type="component" value="Unassembled WGS sequence"/>
</dbReference>
<dbReference type="AlphaFoldDB" id="A0A2G9UAZ7"/>
<sequence>MSRKSRCRHSGYTITMTHKENDRFIPAVFAYRMTIETNIYRHHCPQLLVLNYHRKSPRTTACNNPDCWAFGVRTKHLLDSHSPGQPHDSKRRSAGIGWKASGLTLSTPSNECAKLFDGALRQIVSWSDCEVLGGFIKTLDDMKAADPEAVLPRAFRLGLEGLGTGTCTRVNETYRTNLDQVCADAQAYGNPREVKHARAVRLWGQGKMKDATNIWEEILTEYPTDLMAIKFAHDAYFFMGDGKGKRDSIKAVIPKQKGTEPCYSYLHGMLAFGLEECEQYAEAEEAAMKALNMHRFDCWATHARAHVMLMEGRIDEGIQFMESTVDDWRMAVPPKYEDTLGGPCDVFQRRPHRGDRGWGLPTRSMRFEPARRAQWPAQKPGQVLGFRVPASIG</sequence>
<protein>
    <recommendedName>
        <fullName evidence="2">Tetratricopeptide repeat protein 38</fullName>
    </recommendedName>
</protein>
<proteinExistence type="inferred from homology"/>
<dbReference type="OrthoDB" id="1427555at2759"/>
<dbReference type="PANTHER" id="PTHR16263:SF4">
    <property type="entry name" value="TETRATRICOPEPTIDE REPEAT PROTEIN 38"/>
    <property type="match status" value="1"/>
</dbReference>
<gene>
    <name evidence="5" type="ORF">TELCIR_10869</name>
</gene>
<accession>A0A2G9UAZ7</accession>
<name>A0A2G9UAZ7_TELCI</name>
<evidence type="ECO:0000256" key="1">
    <source>
        <dbReference type="ARBA" id="ARBA00005857"/>
    </source>
</evidence>
<keyword evidence="4" id="KW-0802">TPR repeat</keyword>